<protein>
    <submittedName>
        <fullName evidence="1">Uncharacterized protein</fullName>
    </submittedName>
</protein>
<reference evidence="1" key="2">
    <citation type="submission" date="2023-05" db="EMBL/GenBank/DDBJ databases">
        <authorList>
            <consortium name="Lawrence Berkeley National Laboratory"/>
            <person name="Steindorff A."/>
            <person name="Hensen N."/>
            <person name="Bonometti L."/>
            <person name="Westerberg I."/>
            <person name="Brannstrom I.O."/>
            <person name="Guillou S."/>
            <person name="Cros-Aarteil S."/>
            <person name="Calhoun S."/>
            <person name="Haridas S."/>
            <person name="Kuo A."/>
            <person name="Mondo S."/>
            <person name="Pangilinan J."/>
            <person name="Riley R."/>
            <person name="Labutti K."/>
            <person name="Andreopoulos B."/>
            <person name="Lipzen A."/>
            <person name="Chen C."/>
            <person name="Yanf M."/>
            <person name="Daum C."/>
            <person name="Ng V."/>
            <person name="Clum A."/>
            <person name="Ohm R."/>
            <person name="Martin F."/>
            <person name="Silar P."/>
            <person name="Natvig D."/>
            <person name="Lalanne C."/>
            <person name="Gautier V."/>
            <person name="Ament-Velasquez S.L."/>
            <person name="Kruys A."/>
            <person name="Hutchinson M.I."/>
            <person name="Powell A.J."/>
            <person name="Barry K."/>
            <person name="Miller A.N."/>
            <person name="Grigoriev I.V."/>
            <person name="Debuchy R."/>
            <person name="Gladieux P."/>
            <person name="Thoren M.H."/>
            <person name="Johannesson H."/>
        </authorList>
    </citation>
    <scope>NUCLEOTIDE SEQUENCE</scope>
    <source>
        <strain evidence="1">PSN293</strain>
    </source>
</reference>
<dbReference type="Gene3D" id="3.30.70.100">
    <property type="match status" value="1"/>
</dbReference>
<organism evidence="1 2">
    <name type="scientific">Rhypophila decipiens</name>
    <dbReference type="NCBI Taxonomy" id="261697"/>
    <lineage>
        <taxon>Eukaryota</taxon>
        <taxon>Fungi</taxon>
        <taxon>Dikarya</taxon>
        <taxon>Ascomycota</taxon>
        <taxon>Pezizomycotina</taxon>
        <taxon>Sordariomycetes</taxon>
        <taxon>Sordariomycetidae</taxon>
        <taxon>Sordariales</taxon>
        <taxon>Naviculisporaceae</taxon>
        <taxon>Rhypophila</taxon>
    </lineage>
</organism>
<accession>A0AAN6XZU6</accession>
<comment type="caution">
    <text evidence="1">The sequence shown here is derived from an EMBL/GenBank/DDBJ whole genome shotgun (WGS) entry which is preliminary data.</text>
</comment>
<evidence type="ECO:0000313" key="2">
    <source>
        <dbReference type="Proteomes" id="UP001301769"/>
    </source>
</evidence>
<reference evidence="1" key="1">
    <citation type="journal article" date="2023" name="Mol. Phylogenet. Evol.">
        <title>Genome-scale phylogeny and comparative genomics of the fungal order Sordariales.</title>
        <authorList>
            <person name="Hensen N."/>
            <person name="Bonometti L."/>
            <person name="Westerberg I."/>
            <person name="Brannstrom I.O."/>
            <person name="Guillou S."/>
            <person name="Cros-Aarteil S."/>
            <person name="Calhoun S."/>
            <person name="Haridas S."/>
            <person name="Kuo A."/>
            <person name="Mondo S."/>
            <person name="Pangilinan J."/>
            <person name="Riley R."/>
            <person name="LaButti K."/>
            <person name="Andreopoulos B."/>
            <person name="Lipzen A."/>
            <person name="Chen C."/>
            <person name="Yan M."/>
            <person name="Daum C."/>
            <person name="Ng V."/>
            <person name="Clum A."/>
            <person name="Steindorff A."/>
            <person name="Ohm R.A."/>
            <person name="Martin F."/>
            <person name="Silar P."/>
            <person name="Natvig D.O."/>
            <person name="Lalanne C."/>
            <person name="Gautier V."/>
            <person name="Ament-Velasquez S.L."/>
            <person name="Kruys A."/>
            <person name="Hutchinson M.I."/>
            <person name="Powell A.J."/>
            <person name="Barry K."/>
            <person name="Miller A.N."/>
            <person name="Grigoriev I.V."/>
            <person name="Debuchy R."/>
            <person name="Gladieux P."/>
            <person name="Hiltunen Thoren M."/>
            <person name="Johannesson H."/>
        </authorList>
    </citation>
    <scope>NUCLEOTIDE SEQUENCE</scope>
    <source>
        <strain evidence="1">PSN293</strain>
    </source>
</reference>
<gene>
    <name evidence="1" type="ORF">QBC37DRAFT_429488</name>
</gene>
<dbReference type="EMBL" id="MU858188">
    <property type="protein sequence ID" value="KAK4209973.1"/>
    <property type="molecule type" value="Genomic_DNA"/>
</dbReference>
<dbReference type="Proteomes" id="UP001301769">
    <property type="component" value="Unassembled WGS sequence"/>
</dbReference>
<evidence type="ECO:0000313" key="1">
    <source>
        <dbReference type="EMBL" id="KAK4209973.1"/>
    </source>
</evidence>
<keyword evidence="2" id="KW-1185">Reference proteome</keyword>
<sequence length="147" mass="16530">MAQPPLKSKDYPSLVDQFPENVPVTVVHMIRFKATAVYPPSSPFVSLEPISGRDAFFQRYIPAGEAAAKKVGIKPAEPRFFSTTVTNLLPHNDIAWDLVAARQYASFADYARYQFSNEYTSEAVPHREAALEEWSLVACVEEEYKKA</sequence>
<proteinExistence type="predicted"/>
<dbReference type="AlphaFoldDB" id="A0AAN6XZU6"/>
<name>A0AAN6XZU6_9PEZI</name>